<dbReference type="GO" id="GO:0000270">
    <property type="term" value="P:peptidoglycan metabolic process"/>
    <property type="evidence" value="ECO:0007669"/>
    <property type="project" value="InterPro"/>
</dbReference>
<name>A0A9X2DBZ0_9ACTN</name>
<dbReference type="GO" id="GO:0008933">
    <property type="term" value="F:peptidoglycan lytic transglycosylase activity"/>
    <property type="evidence" value="ECO:0007669"/>
    <property type="project" value="InterPro"/>
</dbReference>
<dbReference type="Gene3D" id="3.90.1720.10">
    <property type="entry name" value="endopeptidase domain like (from Nostoc punctiforme)"/>
    <property type="match status" value="1"/>
</dbReference>
<dbReference type="InterPro" id="IPR000189">
    <property type="entry name" value="Transglyc_AS"/>
</dbReference>
<dbReference type="Gene3D" id="1.10.530.10">
    <property type="match status" value="1"/>
</dbReference>
<dbReference type="EMBL" id="JAMOIL010000039">
    <property type="protein sequence ID" value="MCM0622562.1"/>
    <property type="molecule type" value="Genomic_DNA"/>
</dbReference>
<comment type="similarity">
    <text evidence="1">Belongs to the peptidase C40 family.</text>
</comment>
<sequence length="356" mass="35899">MSIDNVTARIAVIQSQLAAMAPVGPASAGGVLGNAGAVEAADFAQALQRATSAVATSQSGASAGARGPAATTAAAASTNGGGTSDLAASVIEKAKSYLGMPYVWGGDSPSDGGMDCSGLVQHVYGSVGIDLPRVSADQARSGTAVGSMAEARPGDLIAWDNSSRNNGADHIAIYLGNGKMLHAPYTGSVIKIEDVSTPPDYIRRVLPETSPVARTSAAGAVPAAAASAGGPVAFERLFAVAEQRYGVDAGLLSAIARAESSYAPRAVSPAGAQGLMQLMPATARSLGVTDSFDPAQAVDGAARLMRELLDRFDGRTELALAGYNAGPGAVLRYGGVPPYPETQGYVQKIMSWMEAA</sequence>
<keyword evidence="3" id="KW-0645">Protease</keyword>
<evidence type="ECO:0000259" key="6">
    <source>
        <dbReference type="PROSITE" id="PS51935"/>
    </source>
</evidence>
<dbReference type="PANTHER" id="PTHR37423:SF2">
    <property type="entry name" value="MEMBRANE-BOUND LYTIC MUREIN TRANSGLYCOSYLASE C"/>
    <property type="match status" value="1"/>
</dbReference>
<dbReference type="InterPro" id="IPR008258">
    <property type="entry name" value="Transglycosylase_SLT_dom_1"/>
</dbReference>
<keyword evidence="4" id="KW-0378">Hydrolase</keyword>
<dbReference type="CDD" id="cd00254">
    <property type="entry name" value="LT-like"/>
    <property type="match status" value="1"/>
</dbReference>
<dbReference type="GO" id="GO:0016020">
    <property type="term" value="C:membrane"/>
    <property type="evidence" value="ECO:0007669"/>
    <property type="project" value="InterPro"/>
</dbReference>
<dbReference type="AlphaFoldDB" id="A0A9X2DBZ0"/>
<evidence type="ECO:0000256" key="4">
    <source>
        <dbReference type="ARBA" id="ARBA00022801"/>
    </source>
</evidence>
<evidence type="ECO:0000256" key="1">
    <source>
        <dbReference type="ARBA" id="ARBA00007074"/>
    </source>
</evidence>
<evidence type="ECO:0000313" key="7">
    <source>
        <dbReference type="EMBL" id="MCM0622562.1"/>
    </source>
</evidence>
<dbReference type="PROSITE" id="PS51935">
    <property type="entry name" value="NLPC_P60"/>
    <property type="match status" value="1"/>
</dbReference>
<evidence type="ECO:0000313" key="8">
    <source>
        <dbReference type="Proteomes" id="UP001139485"/>
    </source>
</evidence>
<dbReference type="PANTHER" id="PTHR37423">
    <property type="entry name" value="SOLUBLE LYTIC MUREIN TRANSGLYCOSYLASE-RELATED"/>
    <property type="match status" value="1"/>
</dbReference>
<dbReference type="Pfam" id="PF01464">
    <property type="entry name" value="SLT"/>
    <property type="match status" value="1"/>
</dbReference>
<keyword evidence="8" id="KW-1185">Reference proteome</keyword>
<dbReference type="GO" id="GO:0008234">
    <property type="term" value="F:cysteine-type peptidase activity"/>
    <property type="evidence" value="ECO:0007669"/>
    <property type="project" value="UniProtKB-KW"/>
</dbReference>
<keyword evidence="5" id="KW-0788">Thiol protease</keyword>
<dbReference type="SUPFAM" id="SSF53955">
    <property type="entry name" value="Lysozyme-like"/>
    <property type="match status" value="1"/>
</dbReference>
<organism evidence="7 8">
    <name type="scientific">Nocardioides bruguierae</name>
    <dbReference type="NCBI Taxonomy" id="2945102"/>
    <lineage>
        <taxon>Bacteria</taxon>
        <taxon>Bacillati</taxon>
        <taxon>Actinomycetota</taxon>
        <taxon>Actinomycetes</taxon>
        <taxon>Propionibacteriales</taxon>
        <taxon>Nocardioidaceae</taxon>
        <taxon>Nocardioides</taxon>
    </lineage>
</organism>
<feature type="domain" description="NlpC/P60" evidence="6">
    <location>
        <begin position="84"/>
        <end position="213"/>
    </location>
</feature>
<dbReference type="SUPFAM" id="SSF54001">
    <property type="entry name" value="Cysteine proteinases"/>
    <property type="match status" value="1"/>
</dbReference>
<dbReference type="InterPro" id="IPR000064">
    <property type="entry name" value="NLP_P60_dom"/>
</dbReference>
<accession>A0A9X2DBZ0</accession>
<evidence type="ECO:0000256" key="5">
    <source>
        <dbReference type="ARBA" id="ARBA00022807"/>
    </source>
</evidence>
<dbReference type="Proteomes" id="UP001139485">
    <property type="component" value="Unassembled WGS sequence"/>
</dbReference>
<gene>
    <name evidence="7" type="ORF">M8330_19930</name>
</gene>
<comment type="caution">
    <text evidence="7">The sequence shown here is derived from an EMBL/GenBank/DDBJ whole genome shotgun (WGS) entry which is preliminary data.</text>
</comment>
<dbReference type="InterPro" id="IPR038765">
    <property type="entry name" value="Papain-like_cys_pep_sf"/>
</dbReference>
<comment type="similarity">
    <text evidence="2">Belongs to the transglycosylase Slt family.</text>
</comment>
<evidence type="ECO:0000256" key="3">
    <source>
        <dbReference type="ARBA" id="ARBA00022670"/>
    </source>
</evidence>
<dbReference type="PROSITE" id="PS00922">
    <property type="entry name" value="TRANSGLYCOSYLASE"/>
    <property type="match status" value="1"/>
</dbReference>
<reference evidence="7" key="1">
    <citation type="submission" date="2022-05" db="EMBL/GenBank/DDBJ databases">
        <authorList>
            <person name="Tuo L."/>
        </authorList>
    </citation>
    <scope>NUCLEOTIDE SEQUENCE</scope>
    <source>
        <strain evidence="7">BSK12Z-4</strain>
    </source>
</reference>
<protein>
    <submittedName>
        <fullName evidence="7">Transglycosylase SLT domain-containing protein</fullName>
    </submittedName>
</protein>
<dbReference type="InterPro" id="IPR023346">
    <property type="entry name" value="Lysozyme-like_dom_sf"/>
</dbReference>
<dbReference type="Pfam" id="PF00877">
    <property type="entry name" value="NLPC_P60"/>
    <property type="match status" value="1"/>
</dbReference>
<proteinExistence type="inferred from homology"/>
<dbReference type="RefSeq" id="WP_250828762.1">
    <property type="nucleotide sequence ID" value="NZ_JAMOIL010000039.1"/>
</dbReference>
<dbReference type="GO" id="GO:0006508">
    <property type="term" value="P:proteolysis"/>
    <property type="evidence" value="ECO:0007669"/>
    <property type="project" value="UniProtKB-KW"/>
</dbReference>
<evidence type="ECO:0000256" key="2">
    <source>
        <dbReference type="ARBA" id="ARBA00007734"/>
    </source>
</evidence>